<dbReference type="Pfam" id="PF01926">
    <property type="entry name" value="MMR_HSR1"/>
    <property type="match status" value="1"/>
</dbReference>
<feature type="region of interest" description="Disordered" evidence="1">
    <location>
        <begin position="328"/>
        <end position="361"/>
    </location>
</feature>
<feature type="compositionally biased region" description="Acidic residues" evidence="1">
    <location>
        <begin position="112"/>
        <end position="144"/>
    </location>
</feature>
<comment type="caution">
    <text evidence="4">The sequence shown here is derived from an EMBL/GenBank/DDBJ whole genome shotgun (WGS) entry which is preliminary data.</text>
</comment>
<dbReference type="Gene3D" id="1.10.268.20">
    <property type="match status" value="1"/>
</dbReference>
<feature type="signal peptide" evidence="2">
    <location>
        <begin position="1"/>
        <end position="23"/>
    </location>
</feature>
<feature type="compositionally biased region" description="Basic and acidic residues" evidence="1">
    <location>
        <begin position="77"/>
        <end position="105"/>
    </location>
</feature>
<sequence length="821" mass="92268">MSVRWSLCVWLCAVAVGCSGVGASNPEVSIDDSKTVKECRVHIEKALEEYWDKTNEPNADATRSKKQLDSNLPQDADFEKEIPHVDDKSCDQKDISESNPPKDTEVTATADELTETDNNEVSNDDDDNEESQGDDDDEDDEEEKEKDQPTGDSEIDQKVEDSQTQSQNTEEDSADSKLASKSDEAKPQETRRVFVVKNLNKEPIEFDDFKSDKVTKKDEADEEDDDDEDDDAEDDNATVEVDNKSVEDLKTDGELKDEGGKDKQEETKQVEEVAVPVASKVTELSGSEVSPDRTEVPAQSSQVLVKEEIPVPEIKPSVVVTPTVQPTQATTKIPDPHQKSQIETPEAVTKRETEPLTPSPAFKDDLIENIYEDDDDDDEEGLTYRSRDHVDVILGLDEVGTELEKEEDKLAQTIYKDIKKIELTHIKPMEMLYKYADSTTRALGDAEIFNKPMILFLGPWNSGKTSIINYILGIERTPAALETGTGITDTHFTVITHGPQRRVIGGTELVTDWRYAGVQRFGQGFLDHFRSIHIPHALLQKVTLVDTPGILENRKGSRERGYNLNDAFQWFIDRADAVYVVLDPNKVDIGGELSRVIDQLQGREVRFVLNKADSIRRSDLMKVVGQLFWNLSPLMSGSEAPVIYAVSLTTHPYHPSAPTRFLDDQEKNLLHDMRATLARRVENRILYARKHAVRVRNHAKMVDCYLATFYRHKSIFSNKRHVAKQIVDNPAEYSIYDGVGGTTNVSRHDLPTPAAYQDFFRAHALYDFKPLASTCSYFRGCPIDKLDEAIAKDIPELMARYKKAKMALLEADGNVVADVKP</sequence>
<feature type="chain" id="PRO_5043944434" description="G domain-containing protein" evidence="2">
    <location>
        <begin position="24"/>
        <end position="821"/>
    </location>
</feature>
<feature type="compositionally biased region" description="Basic and acidic residues" evidence="1">
    <location>
        <begin position="145"/>
        <end position="161"/>
    </location>
</feature>
<dbReference type="InterPro" id="IPR006073">
    <property type="entry name" value="GTP-bd"/>
</dbReference>
<dbReference type="PANTHER" id="PTHR43681">
    <property type="entry name" value="TRANSMEMBRANE GTPASE FZO"/>
    <property type="match status" value="1"/>
</dbReference>
<evidence type="ECO:0000256" key="1">
    <source>
        <dbReference type="SAM" id="MobiDB-lite"/>
    </source>
</evidence>
<feature type="domain" description="G" evidence="3">
    <location>
        <begin position="454"/>
        <end position="611"/>
    </location>
</feature>
<dbReference type="InterPro" id="IPR027417">
    <property type="entry name" value="P-loop_NTPase"/>
</dbReference>
<dbReference type="PROSITE" id="PS51257">
    <property type="entry name" value="PROKAR_LIPOPROTEIN"/>
    <property type="match status" value="1"/>
</dbReference>
<feature type="compositionally biased region" description="Basic and acidic residues" evidence="1">
    <location>
        <begin position="241"/>
        <end position="271"/>
    </location>
</feature>
<dbReference type="InterPro" id="IPR051943">
    <property type="entry name" value="TRAFAC_Dynamin-like_GTPase"/>
</dbReference>
<dbReference type="SUPFAM" id="SSF52540">
    <property type="entry name" value="P-loop containing nucleoside triphosphate hydrolases"/>
    <property type="match status" value="1"/>
</dbReference>
<dbReference type="AlphaFoldDB" id="A0AAV6UH21"/>
<evidence type="ECO:0000259" key="3">
    <source>
        <dbReference type="Pfam" id="PF01926"/>
    </source>
</evidence>
<evidence type="ECO:0000256" key="2">
    <source>
        <dbReference type="SAM" id="SignalP"/>
    </source>
</evidence>
<accession>A0AAV6UH21</accession>
<evidence type="ECO:0000313" key="4">
    <source>
        <dbReference type="EMBL" id="KAG8183362.1"/>
    </source>
</evidence>
<keyword evidence="2" id="KW-0732">Signal</keyword>
<dbReference type="Proteomes" id="UP000827092">
    <property type="component" value="Unassembled WGS sequence"/>
</dbReference>
<dbReference type="Gene3D" id="3.40.50.300">
    <property type="entry name" value="P-loop containing nucleotide triphosphate hydrolases"/>
    <property type="match status" value="1"/>
</dbReference>
<feature type="compositionally biased region" description="Basic and acidic residues" evidence="1">
    <location>
        <begin position="199"/>
        <end position="219"/>
    </location>
</feature>
<feature type="compositionally biased region" description="Acidic residues" evidence="1">
    <location>
        <begin position="220"/>
        <end position="237"/>
    </location>
</feature>
<feature type="compositionally biased region" description="Basic and acidic residues" evidence="1">
    <location>
        <begin position="174"/>
        <end position="192"/>
    </location>
</feature>
<organism evidence="4 5">
    <name type="scientific">Oedothorax gibbosus</name>
    <dbReference type="NCBI Taxonomy" id="931172"/>
    <lineage>
        <taxon>Eukaryota</taxon>
        <taxon>Metazoa</taxon>
        <taxon>Ecdysozoa</taxon>
        <taxon>Arthropoda</taxon>
        <taxon>Chelicerata</taxon>
        <taxon>Arachnida</taxon>
        <taxon>Araneae</taxon>
        <taxon>Araneomorphae</taxon>
        <taxon>Entelegynae</taxon>
        <taxon>Araneoidea</taxon>
        <taxon>Linyphiidae</taxon>
        <taxon>Erigoninae</taxon>
        <taxon>Oedothorax</taxon>
    </lineage>
</organism>
<keyword evidence="5" id="KW-1185">Reference proteome</keyword>
<dbReference type="PANTHER" id="PTHR43681:SF1">
    <property type="entry name" value="SARCALUMENIN"/>
    <property type="match status" value="1"/>
</dbReference>
<protein>
    <recommendedName>
        <fullName evidence="3">G domain-containing protein</fullName>
    </recommendedName>
</protein>
<gene>
    <name evidence="4" type="ORF">JTE90_008265</name>
</gene>
<dbReference type="GO" id="GO:0005525">
    <property type="term" value="F:GTP binding"/>
    <property type="evidence" value="ECO:0007669"/>
    <property type="project" value="InterPro"/>
</dbReference>
<reference evidence="4 5" key="1">
    <citation type="journal article" date="2022" name="Nat. Ecol. Evol.">
        <title>A masculinizing supergene underlies an exaggerated male reproductive morph in a spider.</title>
        <authorList>
            <person name="Hendrickx F."/>
            <person name="De Corte Z."/>
            <person name="Sonet G."/>
            <person name="Van Belleghem S.M."/>
            <person name="Kostlbacher S."/>
            <person name="Vangestel C."/>
        </authorList>
    </citation>
    <scope>NUCLEOTIDE SEQUENCE [LARGE SCALE GENOMIC DNA]</scope>
    <source>
        <strain evidence="4">W744_W776</strain>
    </source>
</reference>
<name>A0AAV6UH21_9ARAC</name>
<feature type="region of interest" description="Disordered" evidence="1">
    <location>
        <begin position="50"/>
        <end position="301"/>
    </location>
</feature>
<proteinExistence type="predicted"/>
<dbReference type="EMBL" id="JAFNEN010000419">
    <property type="protein sequence ID" value="KAG8183362.1"/>
    <property type="molecule type" value="Genomic_DNA"/>
</dbReference>
<evidence type="ECO:0000313" key="5">
    <source>
        <dbReference type="Proteomes" id="UP000827092"/>
    </source>
</evidence>